<feature type="region of interest" description="Disordered" evidence="1">
    <location>
        <begin position="199"/>
        <end position="233"/>
    </location>
</feature>
<sequence>MDSGDWIALIAVVVSVGAAFISAWQARIARTSADSQMEMAKRVHREQNEPYVVVDIEPYQPGSPAMVLVIENIGPTVARNVRISCDPPIVSNWGDDLTATLQQIMSQPISALPPRRRLVYLFDDHDRWRTDLPTAYTFTVQCDGPEGAVEALEYMIDFGFWGDSLIGERPTKRLEEELDSISTVLGKLTDSYKLAAAPMIREERQRQADAFRERRNRVPRPPSPDLPSGSPDA</sequence>
<protein>
    <submittedName>
        <fullName evidence="3">Uncharacterized protein</fullName>
    </submittedName>
</protein>
<keyword evidence="2" id="KW-1133">Transmembrane helix</keyword>
<keyword evidence="4" id="KW-1185">Reference proteome</keyword>
<name>A0A2S1SVI0_9ACTN</name>
<accession>A0A2S1SVI0</accession>
<proteinExistence type="predicted"/>
<dbReference type="Proteomes" id="UP000244900">
    <property type="component" value="Chromosome"/>
</dbReference>
<feature type="transmembrane region" description="Helical" evidence="2">
    <location>
        <begin position="6"/>
        <end position="24"/>
    </location>
</feature>
<organism evidence="3 4">
    <name type="scientific">Streptomyces tirandamycinicus</name>
    <dbReference type="NCBI Taxonomy" id="2174846"/>
    <lineage>
        <taxon>Bacteria</taxon>
        <taxon>Bacillati</taxon>
        <taxon>Actinomycetota</taxon>
        <taxon>Actinomycetes</taxon>
        <taxon>Kitasatosporales</taxon>
        <taxon>Streptomycetaceae</taxon>
        <taxon>Streptomyces</taxon>
    </lineage>
</organism>
<evidence type="ECO:0000313" key="4">
    <source>
        <dbReference type="Proteomes" id="UP000244900"/>
    </source>
</evidence>
<evidence type="ECO:0000256" key="1">
    <source>
        <dbReference type="SAM" id="MobiDB-lite"/>
    </source>
</evidence>
<keyword evidence="2" id="KW-0812">Transmembrane</keyword>
<dbReference type="OrthoDB" id="4191917at2"/>
<dbReference type="EMBL" id="CP029188">
    <property type="protein sequence ID" value="AWI30409.1"/>
    <property type="molecule type" value="Genomic_DNA"/>
</dbReference>
<dbReference type="AlphaFoldDB" id="A0A2S1SVI0"/>
<evidence type="ECO:0000313" key="3">
    <source>
        <dbReference type="EMBL" id="AWI30409.1"/>
    </source>
</evidence>
<gene>
    <name evidence="3" type="ORF">DDW44_17715</name>
</gene>
<evidence type="ECO:0000256" key="2">
    <source>
        <dbReference type="SAM" id="Phobius"/>
    </source>
</evidence>
<dbReference type="RefSeq" id="WP_108907041.1">
    <property type="nucleotide sequence ID" value="NZ_CP029188.1"/>
</dbReference>
<keyword evidence="2" id="KW-0472">Membrane</keyword>
<feature type="compositionally biased region" description="Basic and acidic residues" evidence="1">
    <location>
        <begin position="200"/>
        <end position="213"/>
    </location>
</feature>
<reference evidence="3 4" key="1">
    <citation type="submission" date="2018-05" db="EMBL/GenBank/DDBJ databases">
        <title>Complete genome sequence of sponge-derived Streptomyces sp. HNM0039.</title>
        <authorList>
            <person name="Huang X."/>
            <person name="Zhou S."/>
        </authorList>
    </citation>
    <scope>NUCLEOTIDE SEQUENCE [LARGE SCALE GENOMIC DNA]</scope>
    <source>
        <strain evidence="3 4">HNM0039</strain>
    </source>
</reference>
<dbReference type="KEGG" id="stir:DDW44_17715"/>